<sequence length="165" mass="18071">MVKQKGGIYSDETLLPYEALAGLFWACLGRVKGTKQDLVGMTLGHDVRKILGLDKGFFGNCVVYNNAQLEITDGGEIGVGKAARAIKDAMSQFDRLNVLELIDWVSYYIEPACKMGQIVILPSHEGVMSRVMMTASEDDLGWLCRDDLVQQLGPTILMGGKSVKL</sequence>
<evidence type="ECO:0000313" key="1">
    <source>
        <dbReference type="EMBL" id="KAI4376924.1"/>
    </source>
</evidence>
<reference evidence="2" key="1">
    <citation type="journal article" date="2023" name="Front. Plant Sci.">
        <title>Chromosomal-level genome assembly of Melastoma candidum provides insights into trichome evolution.</title>
        <authorList>
            <person name="Zhong Y."/>
            <person name="Wu W."/>
            <person name="Sun C."/>
            <person name="Zou P."/>
            <person name="Liu Y."/>
            <person name="Dai S."/>
            <person name="Zhou R."/>
        </authorList>
    </citation>
    <scope>NUCLEOTIDE SEQUENCE [LARGE SCALE GENOMIC DNA]</scope>
</reference>
<evidence type="ECO:0000313" key="2">
    <source>
        <dbReference type="Proteomes" id="UP001057402"/>
    </source>
</evidence>
<protein>
    <submittedName>
        <fullName evidence="1">Uncharacterized protein</fullName>
    </submittedName>
</protein>
<proteinExistence type="predicted"/>
<dbReference type="Proteomes" id="UP001057402">
    <property type="component" value="Chromosome 4"/>
</dbReference>
<keyword evidence="2" id="KW-1185">Reference proteome</keyword>
<comment type="caution">
    <text evidence="1">The sequence shown here is derived from an EMBL/GenBank/DDBJ whole genome shotgun (WGS) entry which is preliminary data.</text>
</comment>
<accession>A0ACB9RH47</accession>
<organism evidence="1 2">
    <name type="scientific">Melastoma candidum</name>
    <dbReference type="NCBI Taxonomy" id="119954"/>
    <lineage>
        <taxon>Eukaryota</taxon>
        <taxon>Viridiplantae</taxon>
        <taxon>Streptophyta</taxon>
        <taxon>Embryophyta</taxon>
        <taxon>Tracheophyta</taxon>
        <taxon>Spermatophyta</taxon>
        <taxon>Magnoliopsida</taxon>
        <taxon>eudicotyledons</taxon>
        <taxon>Gunneridae</taxon>
        <taxon>Pentapetalae</taxon>
        <taxon>rosids</taxon>
        <taxon>malvids</taxon>
        <taxon>Myrtales</taxon>
        <taxon>Melastomataceae</taxon>
        <taxon>Melastomatoideae</taxon>
        <taxon>Melastomateae</taxon>
        <taxon>Melastoma</taxon>
    </lineage>
</organism>
<gene>
    <name evidence="1" type="ORF">MLD38_014628</name>
</gene>
<name>A0ACB9RH47_9MYRT</name>
<dbReference type="EMBL" id="CM042883">
    <property type="protein sequence ID" value="KAI4376924.1"/>
    <property type="molecule type" value="Genomic_DNA"/>
</dbReference>